<dbReference type="AlphaFoldDB" id="A0AAU4JZ23"/>
<evidence type="ECO:0000313" key="2">
    <source>
        <dbReference type="EMBL" id="WUM18987.1"/>
    </source>
</evidence>
<keyword evidence="1" id="KW-0812">Transmembrane</keyword>
<name>A0AAU4JZ23_9NOCA</name>
<keyword evidence="3" id="KW-1185">Reference proteome</keyword>
<organism evidence="2 3">
    <name type="scientific">Williamsia herbipolensis</name>
    <dbReference type="NCBI Taxonomy" id="1603258"/>
    <lineage>
        <taxon>Bacteria</taxon>
        <taxon>Bacillati</taxon>
        <taxon>Actinomycetota</taxon>
        <taxon>Actinomycetes</taxon>
        <taxon>Mycobacteriales</taxon>
        <taxon>Nocardiaceae</taxon>
        <taxon>Williamsia</taxon>
    </lineage>
</organism>
<sequence>MTATNRHDLVEQCARRGDEPLDDFGRITSRLCGAALGSATVVATILTAVSAHGAGPGAMVALICSAGILTIAHLGLQFQAAVAVLRDGSVAVGVVVACVVTTSLVALYLLATGTSGGFEALVVTAGCAVLHRRCLAPSDRQVRH</sequence>
<dbReference type="EMBL" id="CP108021">
    <property type="protein sequence ID" value="WUM18987.1"/>
    <property type="molecule type" value="Genomic_DNA"/>
</dbReference>
<feature type="transmembrane region" description="Helical" evidence="1">
    <location>
        <begin position="31"/>
        <end position="51"/>
    </location>
</feature>
<dbReference type="Proteomes" id="UP001432128">
    <property type="component" value="Chromosome"/>
</dbReference>
<proteinExistence type="predicted"/>
<reference evidence="2 3" key="1">
    <citation type="submission" date="2022-10" db="EMBL/GenBank/DDBJ databases">
        <title>The complete genomes of actinobacterial strains from the NBC collection.</title>
        <authorList>
            <person name="Joergensen T.S."/>
            <person name="Alvarez Arevalo M."/>
            <person name="Sterndorff E.B."/>
            <person name="Faurdal D."/>
            <person name="Vuksanovic O."/>
            <person name="Mourched A.-S."/>
            <person name="Charusanti P."/>
            <person name="Shaw S."/>
            <person name="Blin K."/>
            <person name="Weber T."/>
        </authorList>
    </citation>
    <scope>NUCLEOTIDE SEQUENCE [LARGE SCALE GENOMIC DNA]</scope>
    <source>
        <strain evidence="2 3">NBC_00319</strain>
    </source>
</reference>
<dbReference type="RefSeq" id="WP_328856553.1">
    <property type="nucleotide sequence ID" value="NZ_CP108021.1"/>
</dbReference>
<feature type="transmembrane region" description="Helical" evidence="1">
    <location>
        <begin position="88"/>
        <end position="111"/>
    </location>
</feature>
<gene>
    <name evidence="2" type="ORF">OG579_14785</name>
</gene>
<evidence type="ECO:0000256" key="1">
    <source>
        <dbReference type="SAM" id="Phobius"/>
    </source>
</evidence>
<protein>
    <submittedName>
        <fullName evidence="2">Uncharacterized protein</fullName>
    </submittedName>
</protein>
<dbReference type="KEGG" id="whr:OG579_14785"/>
<evidence type="ECO:0000313" key="3">
    <source>
        <dbReference type="Proteomes" id="UP001432128"/>
    </source>
</evidence>
<accession>A0AAU4JZ23</accession>
<keyword evidence="1" id="KW-1133">Transmembrane helix</keyword>
<feature type="transmembrane region" description="Helical" evidence="1">
    <location>
        <begin position="57"/>
        <end position="76"/>
    </location>
</feature>
<keyword evidence="1" id="KW-0472">Membrane</keyword>